<name>A0A1W7A8M0_9STAP</name>
<dbReference type="STRING" id="1855823.MCCS_02720"/>
<evidence type="ECO:0000259" key="1">
    <source>
        <dbReference type="Pfam" id="PF07993"/>
    </source>
</evidence>
<organism evidence="2 3">
    <name type="scientific">Macrococcoides canis</name>
    <dbReference type="NCBI Taxonomy" id="1855823"/>
    <lineage>
        <taxon>Bacteria</taxon>
        <taxon>Bacillati</taxon>
        <taxon>Bacillota</taxon>
        <taxon>Bacilli</taxon>
        <taxon>Bacillales</taxon>
        <taxon>Staphylococcaceae</taxon>
        <taxon>Macrococcoides</taxon>
    </lineage>
</organism>
<dbReference type="EMBL" id="CP021059">
    <property type="protein sequence ID" value="ARQ05941.1"/>
    <property type="molecule type" value="Genomic_DNA"/>
</dbReference>
<protein>
    <submittedName>
        <fullName evidence="2">Linear gramicidin synthase subunit D</fullName>
    </submittedName>
</protein>
<dbReference type="InterPro" id="IPR036291">
    <property type="entry name" value="NAD(P)-bd_dom_sf"/>
</dbReference>
<keyword evidence="3" id="KW-1185">Reference proteome</keyword>
<reference evidence="2 3" key="1">
    <citation type="journal article" date="2017" name="Int. J. Syst. Evol. Microbiol.">
        <title>Macrococcus canis sp. nov., a skin bacterium associated with infections in dogs.</title>
        <authorList>
            <person name="Gobeli Brawand S."/>
            <person name="Cotting K."/>
            <person name="Gomez-Sanz E."/>
            <person name="Collaud A."/>
            <person name="Thomann A."/>
            <person name="Brodard I."/>
            <person name="Rodriguez-Campos S."/>
            <person name="Strauss C."/>
            <person name="Perreten V."/>
        </authorList>
    </citation>
    <scope>NUCLEOTIDE SEQUENCE [LARGE SCALE GENOMIC DNA]</scope>
    <source>
        <strain evidence="2 3">KM45013</strain>
    </source>
</reference>
<dbReference type="Gene3D" id="3.40.50.720">
    <property type="entry name" value="NAD(P)-binding Rossmann-like Domain"/>
    <property type="match status" value="1"/>
</dbReference>
<dbReference type="InterPro" id="IPR026055">
    <property type="entry name" value="FAR"/>
</dbReference>
<proteinExistence type="predicted"/>
<feature type="domain" description="Thioester reductase (TE)" evidence="1">
    <location>
        <begin position="10"/>
        <end position="240"/>
    </location>
</feature>
<dbReference type="SUPFAM" id="SSF51735">
    <property type="entry name" value="NAD(P)-binding Rossmann-fold domains"/>
    <property type="match status" value="1"/>
</dbReference>
<dbReference type="KEGG" id="mcak:MCCS_02720"/>
<evidence type="ECO:0000313" key="3">
    <source>
        <dbReference type="Proteomes" id="UP000194154"/>
    </source>
</evidence>
<dbReference type="InterPro" id="IPR013120">
    <property type="entry name" value="FAR_NAD-bd"/>
</dbReference>
<dbReference type="GO" id="GO:0080019">
    <property type="term" value="F:alcohol-forming very long-chain fatty acyl-CoA reductase activity"/>
    <property type="evidence" value="ECO:0007669"/>
    <property type="project" value="InterPro"/>
</dbReference>
<gene>
    <name evidence="2" type="primary">lgrD</name>
    <name evidence="2" type="ORF">MCCS_02720</name>
</gene>
<dbReference type="Pfam" id="PF07993">
    <property type="entry name" value="NAD_binding_4"/>
    <property type="match status" value="1"/>
</dbReference>
<dbReference type="Proteomes" id="UP000194154">
    <property type="component" value="Chromosome"/>
</dbReference>
<evidence type="ECO:0000313" key="2">
    <source>
        <dbReference type="EMBL" id="ARQ05941.1"/>
    </source>
</evidence>
<dbReference type="PANTHER" id="PTHR11011">
    <property type="entry name" value="MALE STERILITY PROTEIN 2-RELATED"/>
    <property type="match status" value="1"/>
</dbReference>
<accession>A0A1W7A8M0</accession>
<dbReference type="AlphaFoldDB" id="A0A1W7A8M0"/>
<sequence>MDVNTLNIFLTGATGFVGAQLINKLLQNSNHHLYILYRDETRKNKLITKENESRLHFVQGDITLPNSGLDEDAVKTLPDMDYFYHLAALVKFDEALREDLFNINYHGTLHALKLAQDLNTKHFLYVSTAYTVGTNEYAKEALHPIDTPVNNPYEESKIKAEHAVAESGLTYSILRPAIIIGDSVTGEADSKFTLYGFMKALKVFKRKMDRKGLTNTHSFRLFADDNCTSNLVPVDYVVKVLAHAISHAQHETVYHITNSHPPENLKVLSMIKKHLQFDALTVAPTSARSTMNAEEAVLNGFIHVFEPYFKKSVVFEEQNTKALLAEVNETTLQLSDDNLDAIIGAFFK</sequence>